<dbReference type="Pfam" id="PF07331">
    <property type="entry name" value="TctB"/>
    <property type="match status" value="1"/>
</dbReference>
<keyword evidence="4" id="KW-1185">Reference proteome</keyword>
<dbReference type="Proteomes" id="UP001203284">
    <property type="component" value="Unassembled WGS sequence"/>
</dbReference>
<organism evidence="3 4">
    <name type="scientific">Ancylobacter crimeensis</name>
    <dbReference type="NCBI Taxonomy" id="2579147"/>
    <lineage>
        <taxon>Bacteria</taxon>
        <taxon>Pseudomonadati</taxon>
        <taxon>Pseudomonadota</taxon>
        <taxon>Alphaproteobacteria</taxon>
        <taxon>Hyphomicrobiales</taxon>
        <taxon>Xanthobacteraceae</taxon>
        <taxon>Ancylobacter</taxon>
    </lineage>
</organism>
<accession>A0ABT0DDU6</accession>
<dbReference type="InterPro" id="IPR009936">
    <property type="entry name" value="DUF1468"/>
</dbReference>
<feature type="transmembrane region" description="Helical" evidence="1">
    <location>
        <begin position="41"/>
        <end position="61"/>
    </location>
</feature>
<feature type="transmembrane region" description="Helical" evidence="1">
    <location>
        <begin position="120"/>
        <end position="142"/>
    </location>
</feature>
<protein>
    <submittedName>
        <fullName evidence="3">Tripartite tricarboxylate transporter TctB family protein</fullName>
    </submittedName>
</protein>
<dbReference type="RefSeq" id="WP_247030047.1">
    <property type="nucleotide sequence ID" value="NZ_JALKCH010000009.1"/>
</dbReference>
<proteinExistence type="predicted"/>
<reference evidence="3 4" key="1">
    <citation type="submission" date="2022-04" db="EMBL/GenBank/DDBJ databases">
        <authorList>
            <person name="Grouzdev D.S."/>
            <person name="Pantiukh K.S."/>
            <person name="Krutkina M.S."/>
        </authorList>
    </citation>
    <scope>NUCLEOTIDE SEQUENCE [LARGE SCALE GENOMIC DNA]</scope>
    <source>
        <strain evidence="3 4">6x-1</strain>
    </source>
</reference>
<gene>
    <name evidence="3" type="ORF">MWN34_14635</name>
</gene>
<keyword evidence="1" id="KW-0472">Membrane</keyword>
<comment type="caution">
    <text evidence="3">The sequence shown here is derived from an EMBL/GenBank/DDBJ whole genome shotgun (WGS) entry which is preliminary data.</text>
</comment>
<keyword evidence="1" id="KW-0812">Transmembrane</keyword>
<evidence type="ECO:0000313" key="4">
    <source>
        <dbReference type="Proteomes" id="UP001203284"/>
    </source>
</evidence>
<evidence type="ECO:0000256" key="1">
    <source>
        <dbReference type="SAM" id="Phobius"/>
    </source>
</evidence>
<keyword evidence="1" id="KW-1133">Transmembrane helix</keyword>
<dbReference type="EMBL" id="JALKCH010000009">
    <property type="protein sequence ID" value="MCK0198148.1"/>
    <property type="molecule type" value="Genomic_DNA"/>
</dbReference>
<evidence type="ECO:0000313" key="3">
    <source>
        <dbReference type="EMBL" id="MCK0198148.1"/>
    </source>
</evidence>
<feature type="transmembrane region" description="Helical" evidence="1">
    <location>
        <begin position="82"/>
        <end position="108"/>
    </location>
</feature>
<evidence type="ECO:0000259" key="2">
    <source>
        <dbReference type="Pfam" id="PF07331"/>
    </source>
</evidence>
<name>A0ABT0DDU6_9HYPH</name>
<sequence>MLARRRSIELGTAVAVAIFGGIVATESLGHDIGWGEAGPGAGYFPFRIGLLLIAVSTGIFIQSLRMDRSESFVSATELRASLAVFLPTAALVALMPWLGCYVPSFVYLAYMMRRHGDFSWLRSIALAAVVMAVFFLVFEIWFRVPLAKGPIESMLGIY</sequence>
<feature type="domain" description="DUF1468" evidence="2">
    <location>
        <begin position="13"/>
        <end position="146"/>
    </location>
</feature>